<dbReference type="EMBL" id="JABMOJ010000153">
    <property type="protein sequence ID" value="NQV64558.1"/>
    <property type="molecule type" value="Genomic_DNA"/>
</dbReference>
<dbReference type="Gene3D" id="3.90.950.20">
    <property type="entry name" value="CinA-like"/>
    <property type="match status" value="1"/>
</dbReference>
<evidence type="ECO:0000313" key="2">
    <source>
        <dbReference type="EMBL" id="NQV64558.1"/>
    </source>
</evidence>
<reference evidence="2" key="1">
    <citation type="submission" date="2020-05" db="EMBL/GenBank/DDBJ databases">
        <title>Sulfur intermediates as new biogeochemical hubs in an aquatic model microbial ecosystem.</title>
        <authorList>
            <person name="Vigneron A."/>
        </authorList>
    </citation>
    <scope>NUCLEOTIDE SEQUENCE</scope>
    <source>
        <strain evidence="2">Bin.250</strain>
    </source>
</reference>
<sequence>MADIIDSKTSIQPLLRRLSLLALSGGHRIATAESCTGGLIATLCTSIAGSSDWFDCGMVVYSNTAKQRLLGVATESLQHYGPISEIVACQMALGVLGHSVADLSVAVTGIAGPTGDDIGTPVGTVWLAWARRLDGIAMPEIQRTRHSVFTGDRTDIRQQAAITALEGLIEVMG</sequence>
<dbReference type="AlphaFoldDB" id="A0A973A8B2"/>
<dbReference type="Proteomes" id="UP000754644">
    <property type="component" value="Unassembled WGS sequence"/>
</dbReference>
<dbReference type="InterPro" id="IPR008136">
    <property type="entry name" value="CinA_C"/>
</dbReference>
<proteinExistence type="predicted"/>
<accession>A0A973A8B2</accession>
<name>A0A973A8B2_9GAMM</name>
<dbReference type="NCBIfam" id="TIGR00199">
    <property type="entry name" value="PncC_domain"/>
    <property type="match status" value="1"/>
</dbReference>
<feature type="domain" description="CinA C-terminal" evidence="1">
    <location>
        <begin position="18"/>
        <end position="171"/>
    </location>
</feature>
<organism evidence="2 3">
    <name type="scientific">SAR86 cluster bacterium</name>
    <dbReference type="NCBI Taxonomy" id="2030880"/>
    <lineage>
        <taxon>Bacteria</taxon>
        <taxon>Pseudomonadati</taxon>
        <taxon>Pseudomonadota</taxon>
        <taxon>Gammaproteobacteria</taxon>
        <taxon>SAR86 cluster</taxon>
    </lineage>
</organism>
<protein>
    <submittedName>
        <fullName evidence="2">CinA family protein</fullName>
    </submittedName>
</protein>
<evidence type="ECO:0000259" key="1">
    <source>
        <dbReference type="Pfam" id="PF02464"/>
    </source>
</evidence>
<gene>
    <name evidence="2" type="ORF">HQ497_04250</name>
</gene>
<dbReference type="Pfam" id="PF02464">
    <property type="entry name" value="CinA"/>
    <property type="match status" value="1"/>
</dbReference>
<dbReference type="SUPFAM" id="SSF142433">
    <property type="entry name" value="CinA-like"/>
    <property type="match status" value="1"/>
</dbReference>
<comment type="caution">
    <text evidence="2">The sequence shown here is derived from an EMBL/GenBank/DDBJ whole genome shotgun (WGS) entry which is preliminary data.</text>
</comment>
<evidence type="ECO:0000313" key="3">
    <source>
        <dbReference type="Proteomes" id="UP000754644"/>
    </source>
</evidence>
<dbReference type="InterPro" id="IPR036653">
    <property type="entry name" value="CinA-like_C"/>
</dbReference>